<sequence>MFNVEISCEDIFISNIEKEDFDDIENWMKHQVGECYEIMWINISELRDRLVEYYISGNEIFLKLIKDDCIIGVFKGRIEEDKLLIWCYIIENDLRRNGVGSFILEIIIDYFKKNYGITNYITGVVGDNDGSIKFWNKNKFNEYRISKNFFSNGKEEKDMLLLKRNLEKSF</sequence>
<organism evidence="2 3">
    <name type="scientific">Clostridium oryzae</name>
    <dbReference type="NCBI Taxonomy" id="1450648"/>
    <lineage>
        <taxon>Bacteria</taxon>
        <taxon>Bacillati</taxon>
        <taxon>Bacillota</taxon>
        <taxon>Clostridia</taxon>
        <taxon>Eubacteriales</taxon>
        <taxon>Clostridiaceae</taxon>
        <taxon>Clostridium</taxon>
    </lineage>
</organism>
<evidence type="ECO:0000259" key="1">
    <source>
        <dbReference type="PROSITE" id="PS51186"/>
    </source>
</evidence>
<dbReference type="RefSeq" id="WP_169911532.1">
    <property type="nucleotide sequence ID" value="NZ_MZGV01000007.1"/>
</dbReference>
<comment type="caution">
    <text evidence="2">The sequence shown here is derived from an EMBL/GenBank/DDBJ whole genome shotgun (WGS) entry which is preliminary data.</text>
</comment>
<dbReference type="EMBL" id="MZGV01000007">
    <property type="protein sequence ID" value="OPJ63746.1"/>
    <property type="molecule type" value="Genomic_DNA"/>
</dbReference>
<dbReference type="STRING" id="1450648.CLORY_09300"/>
<dbReference type="Gene3D" id="3.40.630.30">
    <property type="match status" value="1"/>
</dbReference>
<dbReference type="PROSITE" id="PS51186">
    <property type="entry name" value="GNAT"/>
    <property type="match status" value="1"/>
</dbReference>
<dbReference type="InterPro" id="IPR016181">
    <property type="entry name" value="Acyl_CoA_acyltransferase"/>
</dbReference>
<reference evidence="2 3" key="1">
    <citation type="submission" date="2017-03" db="EMBL/GenBank/DDBJ databases">
        <title>Genome sequence of Clostridium oryzae DSM 28571.</title>
        <authorList>
            <person name="Poehlein A."/>
            <person name="Daniel R."/>
        </authorList>
    </citation>
    <scope>NUCLEOTIDE SEQUENCE [LARGE SCALE GENOMIC DNA]</scope>
    <source>
        <strain evidence="2 3">DSM 28571</strain>
    </source>
</reference>
<dbReference type="Proteomes" id="UP000190080">
    <property type="component" value="Unassembled WGS sequence"/>
</dbReference>
<evidence type="ECO:0000313" key="3">
    <source>
        <dbReference type="Proteomes" id="UP000190080"/>
    </source>
</evidence>
<name>A0A1V4IUY4_9CLOT</name>
<accession>A0A1V4IUY4</accession>
<dbReference type="InterPro" id="IPR000182">
    <property type="entry name" value="GNAT_dom"/>
</dbReference>
<dbReference type="AlphaFoldDB" id="A0A1V4IUY4"/>
<dbReference type="Pfam" id="PF13420">
    <property type="entry name" value="Acetyltransf_4"/>
    <property type="match status" value="1"/>
</dbReference>
<keyword evidence="2" id="KW-0808">Transferase</keyword>
<dbReference type="SUPFAM" id="SSF55729">
    <property type="entry name" value="Acyl-CoA N-acyltransferases (Nat)"/>
    <property type="match status" value="1"/>
</dbReference>
<protein>
    <submittedName>
        <fullName evidence="2">Acetyltransferase (GNAT) family protein</fullName>
    </submittedName>
</protein>
<feature type="domain" description="N-acetyltransferase" evidence="1">
    <location>
        <begin position="11"/>
        <end position="167"/>
    </location>
</feature>
<proteinExistence type="predicted"/>
<evidence type="ECO:0000313" key="2">
    <source>
        <dbReference type="EMBL" id="OPJ63746.1"/>
    </source>
</evidence>
<dbReference type="GO" id="GO:0016747">
    <property type="term" value="F:acyltransferase activity, transferring groups other than amino-acyl groups"/>
    <property type="evidence" value="ECO:0007669"/>
    <property type="project" value="InterPro"/>
</dbReference>
<keyword evidence="3" id="KW-1185">Reference proteome</keyword>
<gene>
    <name evidence="2" type="ORF">CLORY_09300</name>
</gene>